<evidence type="ECO:0000256" key="1">
    <source>
        <dbReference type="SAM" id="MobiDB-lite"/>
    </source>
</evidence>
<feature type="region of interest" description="Disordered" evidence="1">
    <location>
        <begin position="1"/>
        <end position="61"/>
    </location>
</feature>
<organism evidence="2 3">
    <name type="scientific">Mucilaginibacter defluvii</name>
    <dbReference type="NCBI Taxonomy" id="1196019"/>
    <lineage>
        <taxon>Bacteria</taxon>
        <taxon>Pseudomonadati</taxon>
        <taxon>Bacteroidota</taxon>
        <taxon>Sphingobacteriia</taxon>
        <taxon>Sphingobacteriales</taxon>
        <taxon>Sphingobacteriaceae</taxon>
        <taxon>Mucilaginibacter</taxon>
    </lineage>
</organism>
<dbReference type="RefSeq" id="WP_345333792.1">
    <property type="nucleotide sequence ID" value="NZ_BAABJI010000004.1"/>
</dbReference>
<dbReference type="EMBL" id="BAABJI010000004">
    <property type="protein sequence ID" value="GAA4929205.1"/>
    <property type="molecule type" value="Genomic_DNA"/>
</dbReference>
<protein>
    <submittedName>
        <fullName evidence="2">Uncharacterized protein</fullName>
    </submittedName>
</protein>
<dbReference type="Proteomes" id="UP001501436">
    <property type="component" value="Unassembled WGS sequence"/>
</dbReference>
<name>A0ABP9GC78_9SPHI</name>
<accession>A0ABP9GC78</accession>
<proteinExistence type="predicted"/>
<evidence type="ECO:0000313" key="2">
    <source>
        <dbReference type="EMBL" id="GAA4929205.1"/>
    </source>
</evidence>
<reference evidence="3" key="1">
    <citation type="journal article" date="2019" name="Int. J. Syst. Evol. Microbiol.">
        <title>The Global Catalogue of Microorganisms (GCM) 10K type strain sequencing project: providing services to taxonomists for standard genome sequencing and annotation.</title>
        <authorList>
            <consortium name="The Broad Institute Genomics Platform"/>
            <consortium name="The Broad Institute Genome Sequencing Center for Infectious Disease"/>
            <person name="Wu L."/>
            <person name="Ma J."/>
        </authorList>
    </citation>
    <scope>NUCLEOTIDE SEQUENCE [LARGE SCALE GENOMIC DNA]</scope>
    <source>
        <strain evidence="3">JCM 18283</strain>
    </source>
</reference>
<feature type="compositionally biased region" description="Basic and acidic residues" evidence="1">
    <location>
        <begin position="26"/>
        <end position="61"/>
    </location>
</feature>
<gene>
    <name evidence="2" type="ORF">GCM10023313_37370</name>
</gene>
<comment type="caution">
    <text evidence="2">The sequence shown here is derived from an EMBL/GenBank/DDBJ whole genome shotgun (WGS) entry which is preliminary data.</text>
</comment>
<keyword evidence="3" id="KW-1185">Reference proteome</keyword>
<sequence length="61" mass="7225">MVVIDKKNITNAEEEQTWENPVNPEKPADSRDQEQLERQLKEAERRKENLSDESKDELTKN</sequence>
<evidence type="ECO:0000313" key="3">
    <source>
        <dbReference type="Proteomes" id="UP001501436"/>
    </source>
</evidence>